<evidence type="ECO:0000256" key="6">
    <source>
        <dbReference type="ARBA" id="ARBA00023136"/>
    </source>
</evidence>
<evidence type="ECO:0000256" key="1">
    <source>
        <dbReference type="ARBA" id="ARBA00004141"/>
    </source>
</evidence>
<keyword evidence="6 7" id="KW-0472">Membrane</keyword>
<keyword evidence="2" id="KW-0813">Transport</keyword>
<dbReference type="RefSeq" id="WP_107029170.1">
    <property type="nucleotide sequence ID" value="NZ_PYLQ01000002.1"/>
</dbReference>
<evidence type="ECO:0000313" key="9">
    <source>
        <dbReference type="Proteomes" id="UP000240974"/>
    </source>
</evidence>
<sequence>MNALSTLFPVFFMIILGMIARIKNFISPKQKEGANHIVFNVLFPILIFNVLFTAKIEASAILIVLYVLVAFTLAMVLGKFIAKFTGKEMEHISPYLLTTCEGENVALPLYTSIVGVAYASNTVIYDIAGTVIAFIIIPVLVAKKTSGNTSTKELLKTIFTNSFVIAVMLGIILNVLGVYDLLSQTAFIDLYTNTIQQATAPIVSLILLIIGYNLKINKDTIGSLLKLVGVRIIFYMLVIAGFFVFFPNLMADKIYMMGVLIYFMCPTGFAMPMLISPLYKGEEDEDFVAAFISLFMVITLIVYTCVVLFVA</sequence>
<feature type="transmembrane region" description="Helical" evidence="7">
    <location>
        <begin position="60"/>
        <end position="82"/>
    </location>
</feature>
<dbReference type="PANTHER" id="PTHR36838:SF3">
    <property type="entry name" value="TRANSPORTER AUXIN EFFLUX CARRIER EC FAMILY"/>
    <property type="match status" value="1"/>
</dbReference>
<evidence type="ECO:0000256" key="7">
    <source>
        <dbReference type="SAM" id="Phobius"/>
    </source>
</evidence>
<dbReference type="GO" id="GO:0055085">
    <property type="term" value="P:transmembrane transport"/>
    <property type="evidence" value="ECO:0007669"/>
    <property type="project" value="InterPro"/>
</dbReference>
<keyword evidence="4 7" id="KW-0812">Transmembrane</keyword>
<reference evidence="8 9" key="1">
    <citation type="journal article" date="2019" name="Int. J. Syst. Evol. Microbiol.">
        <title>Faecalibacillus intestinalis gen. nov., sp. nov. and Faecalibacillus faecis sp. nov., isolated from human faeces.</title>
        <authorList>
            <person name="Seo B."/>
            <person name="Jeon K."/>
            <person name="Baek I."/>
            <person name="Lee Y.M."/>
            <person name="Baek K."/>
            <person name="Ko G."/>
        </authorList>
    </citation>
    <scope>NUCLEOTIDE SEQUENCE [LARGE SCALE GENOMIC DNA]</scope>
    <source>
        <strain evidence="8 9">SNUG30099</strain>
    </source>
</reference>
<feature type="transmembrane region" description="Helical" evidence="7">
    <location>
        <begin position="123"/>
        <end position="142"/>
    </location>
</feature>
<comment type="caution">
    <text evidence="8">The sequence shown here is derived from an EMBL/GenBank/DDBJ whole genome shotgun (WGS) entry which is preliminary data.</text>
</comment>
<comment type="subcellular location">
    <subcellularLocation>
        <location evidence="1">Membrane</location>
        <topology evidence="1">Multi-pass membrane protein</topology>
    </subcellularLocation>
</comment>
<evidence type="ECO:0000256" key="3">
    <source>
        <dbReference type="ARBA" id="ARBA00022475"/>
    </source>
</evidence>
<feature type="transmembrane region" description="Helical" evidence="7">
    <location>
        <begin position="228"/>
        <end position="248"/>
    </location>
</feature>
<dbReference type="PANTHER" id="PTHR36838">
    <property type="entry name" value="AUXIN EFFLUX CARRIER FAMILY PROTEIN"/>
    <property type="match status" value="1"/>
</dbReference>
<feature type="transmembrane region" description="Helical" evidence="7">
    <location>
        <begin position="34"/>
        <end position="54"/>
    </location>
</feature>
<dbReference type="AlphaFoldDB" id="A0A2T3G626"/>
<feature type="transmembrane region" description="Helical" evidence="7">
    <location>
        <begin position="198"/>
        <end position="216"/>
    </location>
</feature>
<gene>
    <name evidence="8" type="ORF">C7U54_02350</name>
</gene>
<dbReference type="GO" id="GO:0016020">
    <property type="term" value="C:membrane"/>
    <property type="evidence" value="ECO:0007669"/>
    <property type="project" value="UniProtKB-SubCell"/>
</dbReference>
<feature type="transmembrane region" description="Helical" evidence="7">
    <location>
        <begin position="6"/>
        <end position="22"/>
    </location>
</feature>
<name>A0A2T3G626_9FIRM</name>
<dbReference type="EMBL" id="PYLQ01000002">
    <property type="protein sequence ID" value="PST42997.1"/>
    <property type="molecule type" value="Genomic_DNA"/>
</dbReference>
<keyword evidence="9" id="KW-1185">Reference proteome</keyword>
<dbReference type="Proteomes" id="UP000240974">
    <property type="component" value="Unassembled WGS sequence"/>
</dbReference>
<feature type="transmembrane region" description="Helical" evidence="7">
    <location>
        <begin position="154"/>
        <end position="178"/>
    </location>
</feature>
<evidence type="ECO:0000256" key="4">
    <source>
        <dbReference type="ARBA" id="ARBA00022692"/>
    </source>
</evidence>
<feature type="transmembrane region" description="Helical" evidence="7">
    <location>
        <begin position="254"/>
        <end position="275"/>
    </location>
</feature>
<evidence type="ECO:0000256" key="5">
    <source>
        <dbReference type="ARBA" id="ARBA00022989"/>
    </source>
</evidence>
<evidence type="ECO:0000313" key="8">
    <source>
        <dbReference type="EMBL" id="PST42997.1"/>
    </source>
</evidence>
<proteinExistence type="predicted"/>
<keyword evidence="5 7" id="KW-1133">Transmembrane helix</keyword>
<evidence type="ECO:0000256" key="2">
    <source>
        <dbReference type="ARBA" id="ARBA00022448"/>
    </source>
</evidence>
<dbReference type="InterPro" id="IPR004776">
    <property type="entry name" value="Mem_transp_PIN-like"/>
</dbReference>
<accession>A0A2T3G626</accession>
<protein>
    <submittedName>
        <fullName evidence="8">Transporter</fullName>
    </submittedName>
</protein>
<organism evidence="8 9">
    <name type="scientific">Faecalibacillus intestinalis</name>
    <dbReference type="NCBI Taxonomy" id="1982626"/>
    <lineage>
        <taxon>Bacteria</taxon>
        <taxon>Bacillati</taxon>
        <taxon>Bacillota</taxon>
        <taxon>Erysipelotrichia</taxon>
        <taxon>Erysipelotrichales</taxon>
        <taxon>Coprobacillaceae</taxon>
        <taxon>Faecalibacillus</taxon>
    </lineage>
</organism>
<dbReference type="Pfam" id="PF03547">
    <property type="entry name" value="Mem_trans"/>
    <property type="match status" value="1"/>
</dbReference>
<keyword evidence="3" id="KW-1003">Cell membrane</keyword>
<feature type="transmembrane region" description="Helical" evidence="7">
    <location>
        <begin position="287"/>
        <end position="310"/>
    </location>
</feature>